<organism evidence="2 3">
    <name type="scientific">Candidatus Onthovivens merdipullorum</name>
    <dbReference type="NCBI Taxonomy" id="2840889"/>
    <lineage>
        <taxon>Bacteria</taxon>
        <taxon>Bacillati</taxon>
        <taxon>Bacillota</taxon>
        <taxon>Bacilli</taxon>
        <taxon>Bacillales</taxon>
        <taxon>Candidatus Onthovivens</taxon>
    </lineage>
</organism>
<gene>
    <name evidence="2" type="ORF">IAC58_04965</name>
</gene>
<dbReference type="EMBL" id="JADIMY010000098">
    <property type="protein sequence ID" value="MBO8427876.1"/>
    <property type="molecule type" value="Genomic_DNA"/>
</dbReference>
<evidence type="ECO:0000256" key="1">
    <source>
        <dbReference type="SAM" id="SignalP"/>
    </source>
</evidence>
<reference evidence="2" key="2">
    <citation type="journal article" date="2021" name="PeerJ">
        <title>Extensive microbial diversity within the chicken gut microbiome revealed by metagenomics and culture.</title>
        <authorList>
            <person name="Gilroy R."/>
            <person name="Ravi A."/>
            <person name="Getino M."/>
            <person name="Pursley I."/>
            <person name="Horton D.L."/>
            <person name="Alikhan N.F."/>
            <person name="Baker D."/>
            <person name="Gharbi K."/>
            <person name="Hall N."/>
            <person name="Watson M."/>
            <person name="Adriaenssens E.M."/>
            <person name="Foster-Nyarko E."/>
            <person name="Jarju S."/>
            <person name="Secka A."/>
            <person name="Antonio M."/>
            <person name="Oren A."/>
            <person name="Chaudhuri R.R."/>
            <person name="La Ragione R."/>
            <person name="Hildebrand F."/>
            <person name="Pallen M.J."/>
        </authorList>
    </citation>
    <scope>NUCLEOTIDE SEQUENCE</scope>
    <source>
        <strain evidence="2">11159</strain>
    </source>
</reference>
<protein>
    <recommendedName>
        <fullName evidence="4">Lipoprotein</fullName>
    </recommendedName>
</protein>
<dbReference type="AlphaFoldDB" id="A0A9D9DK11"/>
<name>A0A9D9DK11_9BACL</name>
<evidence type="ECO:0008006" key="4">
    <source>
        <dbReference type="Google" id="ProtNLM"/>
    </source>
</evidence>
<dbReference type="Proteomes" id="UP000823613">
    <property type="component" value="Unassembled WGS sequence"/>
</dbReference>
<feature type="chain" id="PRO_5039379994" description="Lipoprotein" evidence="1">
    <location>
        <begin position="20"/>
        <end position="165"/>
    </location>
</feature>
<feature type="signal peptide" evidence="1">
    <location>
        <begin position="1"/>
        <end position="19"/>
    </location>
</feature>
<sequence>MLKKSIFLLTLLIFLVSCNDNVPLNNDISTTKEVETTQLEKTIHLIYEEYDVDRILHTYQYNKDLDLYAVYFSTTNPGFSAECTYTIKDYIFSLSQSNFVIALSIDDTLYTLKEAYLNDIINLNDVKIIHNEHSNIMKEVIQLPLKLMENLFCNINRNEVHYYET</sequence>
<reference evidence="2" key="1">
    <citation type="submission" date="2020-10" db="EMBL/GenBank/DDBJ databases">
        <authorList>
            <person name="Gilroy R."/>
        </authorList>
    </citation>
    <scope>NUCLEOTIDE SEQUENCE</scope>
    <source>
        <strain evidence="2">11159</strain>
    </source>
</reference>
<accession>A0A9D9DK11</accession>
<dbReference type="PROSITE" id="PS51257">
    <property type="entry name" value="PROKAR_LIPOPROTEIN"/>
    <property type="match status" value="1"/>
</dbReference>
<comment type="caution">
    <text evidence="2">The sequence shown here is derived from an EMBL/GenBank/DDBJ whole genome shotgun (WGS) entry which is preliminary data.</text>
</comment>
<proteinExistence type="predicted"/>
<evidence type="ECO:0000313" key="2">
    <source>
        <dbReference type="EMBL" id="MBO8427876.1"/>
    </source>
</evidence>
<evidence type="ECO:0000313" key="3">
    <source>
        <dbReference type="Proteomes" id="UP000823613"/>
    </source>
</evidence>
<keyword evidence="1" id="KW-0732">Signal</keyword>